<feature type="region of interest" description="Disordered" evidence="9">
    <location>
        <begin position="61"/>
        <end position="86"/>
    </location>
</feature>
<dbReference type="PANTHER" id="PTHR15959">
    <property type="entry name" value="SYNTAXIN-18"/>
    <property type="match status" value="1"/>
</dbReference>
<reference evidence="11" key="1">
    <citation type="submission" date="2021-03" db="EMBL/GenBank/DDBJ databases">
        <authorList>
            <person name="Tagirdzhanova G."/>
        </authorList>
    </citation>
    <scope>NUCLEOTIDE SEQUENCE</scope>
</reference>
<sequence>MSNITPTLNELLQTHNTHCNQHPLTRSTTPDEFLKEAYRINSHIHSLTTHLLSIRRAYLSTSPPPRRAAHPPSSRPPHNPPQETTYLSPSARDAIDAHSQTLLRDLAASIRQLASAEEIRRDTAARLSAKKYAKGVLGRWAAGASGGEKSAEQVGEEGRRAAVAVHRDSVLWYLGRKLEGVGEVQRGMMERRLEREVERGRSVLYKVGGGVGAGEGMDGGGMSGGGGGGLKERAGGEGRNVYRGGGGMVEDEGRREIEQQLSPEQLQLFARENQDMLKQYEDTLDQVRTAERSMLEISELQTTLVQNLDIQTANISQLVSDSFSTTDNVGGGNKELKRATERKSTARMVFWASCGLCGFLVTWDLIF</sequence>
<dbReference type="GO" id="GO:0005783">
    <property type="term" value="C:endoplasmic reticulum"/>
    <property type="evidence" value="ECO:0007669"/>
    <property type="project" value="TreeGrafter"/>
</dbReference>
<keyword evidence="6" id="KW-1133">Transmembrane helix</keyword>
<organism evidence="11 12">
    <name type="scientific">Imshaugia aleurites</name>
    <dbReference type="NCBI Taxonomy" id="172621"/>
    <lineage>
        <taxon>Eukaryota</taxon>
        <taxon>Fungi</taxon>
        <taxon>Dikarya</taxon>
        <taxon>Ascomycota</taxon>
        <taxon>Pezizomycotina</taxon>
        <taxon>Lecanoromycetes</taxon>
        <taxon>OSLEUM clade</taxon>
        <taxon>Lecanoromycetidae</taxon>
        <taxon>Lecanorales</taxon>
        <taxon>Lecanorineae</taxon>
        <taxon>Parmeliaceae</taxon>
        <taxon>Imshaugia</taxon>
    </lineage>
</organism>
<dbReference type="AlphaFoldDB" id="A0A8H3ITN5"/>
<comment type="subcellular location">
    <subcellularLocation>
        <location evidence="1">Membrane</location>
        <topology evidence="1">Single-pass type IV membrane protein</topology>
    </subcellularLocation>
</comment>
<dbReference type="GO" id="GO:0015031">
    <property type="term" value="P:protein transport"/>
    <property type="evidence" value="ECO:0007669"/>
    <property type="project" value="UniProtKB-KW"/>
</dbReference>
<gene>
    <name evidence="11" type="ORF">IMSHALPRED_009062</name>
</gene>
<dbReference type="Pfam" id="PF10496">
    <property type="entry name" value="Syntaxin-18_N"/>
    <property type="match status" value="1"/>
</dbReference>
<evidence type="ECO:0000256" key="3">
    <source>
        <dbReference type="ARBA" id="ARBA00022448"/>
    </source>
</evidence>
<name>A0A8H3ITN5_9LECA</name>
<evidence type="ECO:0000313" key="12">
    <source>
        <dbReference type="Proteomes" id="UP000664534"/>
    </source>
</evidence>
<protein>
    <recommendedName>
        <fullName evidence="10">SNARE-complex protein Syntaxin-18 N-terminal domain-containing protein</fullName>
    </recommendedName>
</protein>
<dbReference type="Gene3D" id="1.20.5.110">
    <property type="match status" value="1"/>
</dbReference>
<evidence type="ECO:0000256" key="9">
    <source>
        <dbReference type="SAM" id="MobiDB-lite"/>
    </source>
</evidence>
<keyword evidence="3" id="KW-0813">Transport</keyword>
<evidence type="ECO:0000256" key="5">
    <source>
        <dbReference type="ARBA" id="ARBA00022927"/>
    </source>
</evidence>
<keyword evidence="5" id="KW-0653">Protein transport</keyword>
<dbReference type="OrthoDB" id="342981at2759"/>
<keyword evidence="12" id="KW-1185">Reference proteome</keyword>
<feature type="domain" description="SNARE-complex protein Syntaxin-18 N-terminal" evidence="10">
    <location>
        <begin position="3"/>
        <end position="63"/>
    </location>
</feature>
<evidence type="ECO:0000259" key="10">
    <source>
        <dbReference type="Pfam" id="PF10496"/>
    </source>
</evidence>
<dbReference type="Proteomes" id="UP000664534">
    <property type="component" value="Unassembled WGS sequence"/>
</dbReference>
<dbReference type="InterPro" id="IPR019529">
    <property type="entry name" value="Syntaxin-18_N"/>
</dbReference>
<evidence type="ECO:0000256" key="4">
    <source>
        <dbReference type="ARBA" id="ARBA00022692"/>
    </source>
</evidence>
<keyword evidence="4" id="KW-0812">Transmembrane</keyword>
<dbReference type="GO" id="GO:0006890">
    <property type="term" value="P:retrograde vesicle-mediated transport, Golgi to endoplasmic reticulum"/>
    <property type="evidence" value="ECO:0007669"/>
    <property type="project" value="TreeGrafter"/>
</dbReference>
<evidence type="ECO:0000313" key="11">
    <source>
        <dbReference type="EMBL" id="CAF9933070.1"/>
    </source>
</evidence>
<comment type="caution">
    <text evidence="11">The sequence shown here is derived from an EMBL/GenBank/DDBJ whole genome shotgun (WGS) entry which is preliminary data.</text>
</comment>
<keyword evidence="8" id="KW-0472">Membrane</keyword>
<comment type="similarity">
    <text evidence="2">Belongs to the syntaxin family.</text>
</comment>
<evidence type="ECO:0000256" key="7">
    <source>
        <dbReference type="ARBA" id="ARBA00023054"/>
    </source>
</evidence>
<keyword evidence="7" id="KW-0175">Coiled coil</keyword>
<evidence type="ECO:0000256" key="8">
    <source>
        <dbReference type="ARBA" id="ARBA00023136"/>
    </source>
</evidence>
<evidence type="ECO:0000256" key="6">
    <source>
        <dbReference type="ARBA" id="ARBA00022989"/>
    </source>
</evidence>
<dbReference type="PANTHER" id="PTHR15959:SF0">
    <property type="entry name" value="SYNTAXIN-18"/>
    <property type="match status" value="1"/>
</dbReference>
<dbReference type="EMBL" id="CAJPDT010000068">
    <property type="protein sequence ID" value="CAF9933070.1"/>
    <property type="molecule type" value="Genomic_DNA"/>
</dbReference>
<evidence type="ECO:0000256" key="1">
    <source>
        <dbReference type="ARBA" id="ARBA00004211"/>
    </source>
</evidence>
<accession>A0A8H3ITN5</accession>
<proteinExistence type="inferred from homology"/>
<evidence type="ECO:0000256" key="2">
    <source>
        <dbReference type="ARBA" id="ARBA00009063"/>
    </source>
</evidence>
<dbReference type="GO" id="GO:0031201">
    <property type="term" value="C:SNARE complex"/>
    <property type="evidence" value="ECO:0007669"/>
    <property type="project" value="TreeGrafter"/>
</dbReference>